<keyword evidence="3" id="KW-1185">Reference proteome</keyword>
<dbReference type="OrthoDB" id="163776at2759"/>
<protein>
    <recommendedName>
        <fullName evidence="4">Reverse transcriptase</fullName>
    </recommendedName>
</protein>
<feature type="signal peptide" evidence="1">
    <location>
        <begin position="1"/>
        <end position="24"/>
    </location>
</feature>
<dbReference type="AlphaFoldDB" id="A0A225WGN2"/>
<dbReference type="EMBL" id="NBNE01000890">
    <property type="protein sequence ID" value="OWZ16672.1"/>
    <property type="molecule type" value="Genomic_DNA"/>
</dbReference>
<proteinExistence type="predicted"/>
<evidence type="ECO:0008006" key="4">
    <source>
        <dbReference type="Google" id="ProtNLM"/>
    </source>
</evidence>
<evidence type="ECO:0000313" key="3">
    <source>
        <dbReference type="Proteomes" id="UP000198211"/>
    </source>
</evidence>
<evidence type="ECO:0000256" key="1">
    <source>
        <dbReference type="SAM" id="SignalP"/>
    </source>
</evidence>
<sequence>MLDLQCCLVGFFVLMWNLMSRVDSIDMIMFQHMELIDDCLVIEKQGHKYKQTGADKFGMHVSDSKDRYERILRRVVKSLSEEEMCERSCTSEDIGSHSLRTGSNSYALGQVNGPTPVSVYLQMCQSLSKLKDRYIHFGEGADQLCGLMIADLAFDSERFSMLPPHFPSRYLRGILSSNHTIFRSRMFSANPLLQEQRGLAILCDW</sequence>
<organism evidence="2 3">
    <name type="scientific">Phytophthora megakarya</name>
    <dbReference type="NCBI Taxonomy" id="4795"/>
    <lineage>
        <taxon>Eukaryota</taxon>
        <taxon>Sar</taxon>
        <taxon>Stramenopiles</taxon>
        <taxon>Oomycota</taxon>
        <taxon>Peronosporomycetes</taxon>
        <taxon>Peronosporales</taxon>
        <taxon>Peronosporaceae</taxon>
        <taxon>Phytophthora</taxon>
    </lineage>
</organism>
<reference evidence="3" key="1">
    <citation type="submission" date="2017-03" db="EMBL/GenBank/DDBJ databases">
        <title>Phytopthora megakarya and P. palmivora, two closely related causual agents of cacao black pod achieved similar genome size and gene model numbers by different mechanisms.</title>
        <authorList>
            <person name="Ali S."/>
            <person name="Shao J."/>
            <person name="Larry D.J."/>
            <person name="Kronmiller B."/>
            <person name="Shen D."/>
            <person name="Strem M.D."/>
            <person name="Melnick R.L."/>
            <person name="Guiltinan M.J."/>
            <person name="Tyler B.M."/>
            <person name="Meinhardt L.W."/>
            <person name="Bailey B.A."/>
        </authorList>
    </citation>
    <scope>NUCLEOTIDE SEQUENCE [LARGE SCALE GENOMIC DNA]</scope>
    <source>
        <strain evidence="3">zdho120</strain>
    </source>
</reference>
<comment type="caution">
    <text evidence="2">The sequence shown here is derived from an EMBL/GenBank/DDBJ whole genome shotgun (WGS) entry which is preliminary data.</text>
</comment>
<evidence type="ECO:0000313" key="2">
    <source>
        <dbReference type="EMBL" id="OWZ16672.1"/>
    </source>
</evidence>
<keyword evidence="1" id="KW-0732">Signal</keyword>
<name>A0A225WGN2_9STRA</name>
<gene>
    <name evidence="2" type="ORF">PHMEG_0009509</name>
</gene>
<dbReference type="Proteomes" id="UP000198211">
    <property type="component" value="Unassembled WGS sequence"/>
</dbReference>
<feature type="chain" id="PRO_5012081736" description="Reverse transcriptase" evidence="1">
    <location>
        <begin position="25"/>
        <end position="205"/>
    </location>
</feature>
<accession>A0A225WGN2</accession>